<proteinExistence type="predicted"/>
<name>A0A8R1IPU3_CAEJA</name>
<evidence type="ECO:0000313" key="1">
    <source>
        <dbReference type="EnsemblMetazoa" id="CJA38363.1"/>
    </source>
</evidence>
<reference evidence="1" key="2">
    <citation type="submission" date="2022-06" db="UniProtKB">
        <authorList>
            <consortium name="EnsemblMetazoa"/>
        </authorList>
    </citation>
    <scope>IDENTIFICATION</scope>
    <source>
        <strain evidence="1">DF5081</strain>
    </source>
</reference>
<keyword evidence="2" id="KW-1185">Reference proteome</keyword>
<reference evidence="2" key="1">
    <citation type="submission" date="2010-08" db="EMBL/GenBank/DDBJ databases">
        <authorList>
            <consortium name="Caenorhabditis japonica Sequencing Consortium"/>
            <person name="Wilson R.K."/>
        </authorList>
    </citation>
    <scope>NUCLEOTIDE SEQUENCE [LARGE SCALE GENOMIC DNA]</scope>
    <source>
        <strain evidence="2">DF5081</strain>
    </source>
</reference>
<protein>
    <submittedName>
        <fullName evidence="1">Uncharacterized protein</fullName>
    </submittedName>
</protein>
<accession>A0A8R1IPU3</accession>
<dbReference type="Pfam" id="PF13896">
    <property type="entry name" value="Glyco_transf_49"/>
    <property type="match status" value="1"/>
</dbReference>
<dbReference type="PANTHER" id="PTHR47411:SF1">
    <property type="entry name" value="B3GNT1, BETA-1,3-N-ACETYLGUCOSAMINYLTRANSFERASE 1, HOMOLOG"/>
    <property type="match status" value="1"/>
</dbReference>
<dbReference type="Proteomes" id="UP000005237">
    <property type="component" value="Unassembled WGS sequence"/>
</dbReference>
<dbReference type="PANTHER" id="PTHR47411">
    <property type="entry name" value="B3GNT1, BETA-1,3-N-ACETYLGUCOSAMINYLTRANSFERASE 1, HOMOLOG"/>
    <property type="match status" value="1"/>
</dbReference>
<dbReference type="EnsemblMetazoa" id="CJA38363.1">
    <property type="protein sequence ID" value="CJA38363.1"/>
    <property type="gene ID" value="WBGene00214210"/>
</dbReference>
<evidence type="ECO:0000313" key="2">
    <source>
        <dbReference type="Proteomes" id="UP000005237"/>
    </source>
</evidence>
<sequence>MRESIPGPFQLYPSNVMRNMARRGAKSDIHFIADGDMVMSEGFAIKAKKIANQMIDGKSKKLLVVRKHPGQVKKSRFLILSQPTGIRGCVILLEDEAISTEEQDELLFWDVLT</sequence>
<dbReference type="AlphaFoldDB" id="A0A8R1IPU3"/>
<organism evidence="1 2">
    <name type="scientific">Caenorhabditis japonica</name>
    <dbReference type="NCBI Taxonomy" id="281687"/>
    <lineage>
        <taxon>Eukaryota</taxon>
        <taxon>Metazoa</taxon>
        <taxon>Ecdysozoa</taxon>
        <taxon>Nematoda</taxon>
        <taxon>Chromadorea</taxon>
        <taxon>Rhabditida</taxon>
        <taxon>Rhabditina</taxon>
        <taxon>Rhabditomorpha</taxon>
        <taxon>Rhabditoidea</taxon>
        <taxon>Rhabditidae</taxon>
        <taxon>Peloderinae</taxon>
        <taxon>Caenorhabditis</taxon>
    </lineage>
</organism>